<name>A0AAV6IUL4_9ERIC</name>
<evidence type="ECO:0000313" key="3">
    <source>
        <dbReference type="Proteomes" id="UP000823749"/>
    </source>
</evidence>
<comment type="caution">
    <text evidence="2">The sequence shown here is derived from an EMBL/GenBank/DDBJ whole genome shotgun (WGS) entry which is preliminary data.</text>
</comment>
<organism evidence="2 3">
    <name type="scientific">Rhododendron griersonianum</name>
    <dbReference type="NCBI Taxonomy" id="479676"/>
    <lineage>
        <taxon>Eukaryota</taxon>
        <taxon>Viridiplantae</taxon>
        <taxon>Streptophyta</taxon>
        <taxon>Embryophyta</taxon>
        <taxon>Tracheophyta</taxon>
        <taxon>Spermatophyta</taxon>
        <taxon>Magnoliopsida</taxon>
        <taxon>eudicotyledons</taxon>
        <taxon>Gunneridae</taxon>
        <taxon>Pentapetalae</taxon>
        <taxon>asterids</taxon>
        <taxon>Ericales</taxon>
        <taxon>Ericaceae</taxon>
        <taxon>Ericoideae</taxon>
        <taxon>Rhodoreae</taxon>
        <taxon>Rhododendron</taxon>
    </lineage>
</organism>
<dbReference type="AlphaFoldDB" id="A0AAV6IUL4"/>
<sequence length="154" mass="16886">MLLGAAENLMALCATNKDDVEDVESTVEDSLDVGHLPSVAENTLVDSRLPLTQLMGQKCNGPEESGLDCFQVTGELGFSQNMAQLTALKPTHMLKGLERRVEDSSLSEESSPENLNQMEDCPPQTSIVPSINLMVDLNDAGCRRRRRRQLSNLI</sequence>
<gene>
    <name evidence="2" type="ORF">RHGRI_030589</name>
</gene>
<dbReference type="EMBL" id="JACTNZ010000010">
    <property type="protein sequence ID" value="KAG5530269.1"/>
    <property type="molecule type" value="Genomic_DNA"/>
</dbReference>
<reference evidence="2" key="1">
    <citation type="submission" date="2020-08" db="EMBL/GenBank/DDBJ databases">
        <title>Plant Genome Project.</title>
        <authorList>
            <person name="Zhang R.-G."/>
        </authorList>
    </citation>
    <scope>NUCLEOTIDE SEQUENCE</scope>
    <source>
        <strain evidence="2">WSP0</strain>
        <tissue evidence="2">Leaf</tissue>
    </source>
</reference>
<evidence type="ECO:0000256" key="1">
    <source>
        <dbReference type="SAM" id="MobiDB-lite"/>
    </source>
</evidence>
<accession>A0AAV6IUL4</accession>
<evidence type="ECO:0000313" key="2">
    <source>
        <dbReference type="EMBL" id="KAG5530269.1"/>
    </source>
</evidence>
<proteinExistence type="predicted"/>
<dbReference type="Proteomes" id="UP000823749">
    <property type="component" value="Chromosome 10"/>
</dbReference>
<keyword evidence="3" id="KW-1185">Reference proteome</keyword>
<protein>
    <submittedName>
        <fullName evidence="2">Uncharacterized protein</fullName>
    </submittedName>
</protein>
<feature type="region of interest" description="Disordered" evidence="1">
    <location>
        <begin position="100"/>
        <end position="124"/>
    </location>
</feature>